<evidence type="ECO:0000313" key="4">
    <source>
        <dbReference type="Proteomes" id="UP000075901"/>
    </source>
</evidence>
<dbReference type="EnsemblMetazoa" id="AMAM001204-RA">
    <property type="protein sequence ID" value="AMAM001204-PA"/>
    <property type="gene ID" value="AMAM001204"/>
</dbReference>
<dbReference type="InterPro" id="IPR036179">
    <property type="entry name" value="Ig-like_dom_sf"/>
</dbReference>
<proteinExistence type="predicted"/>
<dbReference type="InterPro" id="IPR013162">
    <property type="entry name" value="CD80_C2-set"/>
</dbReference>
<evidence type="ECO:0000259" key="2">
    <source>
        <dbReference type="PROSITE" id="PS50835"/>
    </source>
</evidence>
<evidence type="ECO:0000313" key="3">
    <source>
        <dbReference type="EnsemblMetazoa" id="AMAM001204-PA"/>
    </source>
</evidence>
<dbReference type="VEuPathDB" id="VectorBase:AMAM001204"/>
<dbReference type="PROSITE" id="PS50835">
    <property type="entry name" value="IG_LIKE"/>
    <property type="match status" value="2"/>
</dbReference>
<feature type="domain" description="Ig-like" evidence="2">
    <location>
        <begin position="146"/>
        <end position="183"/>
    </location>
</feature>
<organism evidence="3 4">
    <name type="scientific">Anopheles maculatus</name>
    <dbReference type="NCBI Taxonomy" id="74869"/>
    <lineage>
        <taxon>Eukaryota</taxon>
        <taxon>Metazoa</taxon>
        <taxon>Ecdysozoa</taxon>
        <taxon>Arthropoda</taxon>
        <taxon>Hexapoda</taxon>
        <taxon>Insecta</taxon>
        <taxon>Pterygota</taxon>
        <taxon>Neoptera</taxon>
        <taxon>Endopterygota</taxon>
        <taxon>Diptera</taxon>
        <taxon>Nematocera</taxon>
        <taxon>Culicoidea</taxon>
        <taxon>Culicidae</taxon>
        <taxon>Anophelinae</taxon>
        <taxon>Anopheles</taxon>
        <taxon>Anopheles maculatus group</taxon>
    </lineage>
</organism>
<keyword evidence="1" id="KW-1015">Disulfide bond</keyword>
<dbReference type="Gene3D" id="2.60.40.10">
    <property type="entry name" value="Immunoglobulins"/>
    <property type="match status" value="2"/>
</dbReference>
<dbReference type="Proteomes" id="UP000075901">
    <property type="component" value="Unassembled WGS sequence"/>
</dbReference>
<dbReference type="InterPro" id="IPR013783">
    <property type="entry name" value="Ig-like_fold"/>
</dbReference>
<accession>A0A182S7F7</accession>
<dbReference type="PANTHER" id="PTHR23278">
    <property type="entry name" value="SIDESTEP PROTEIN"/>
    <property type="match status" value="1"/>
</dbReference>
<reference evidence="4" key="1">
    <citation type="submission" date="2013-09" db="EMBL/GenBank/DDBJ databases">
        <title>The Genome Sequence of Anopheles maculatus species B.</title>
        <authorList>
            <consortium name="The Broad Institute Genomics Platform"/>
            <person name="Neafsey D.E."/>
            <person name="Besansky N."/>
            <person name="Howell P."/>
            <person name="Walton C."/>
            <person name="Young S.K."/>
            <person name="Zeng Q."/>
            <person name="Gargeya S."/>
            <person name="Fitzgerald M."/>
            <person name="Haas B."/>
            <person name="Abouelleil A."/>
            <person name="Allen A.W."/>
            <person name="Alvarado L."/>
            <person name="Arachchi H.M."/>
            <person name="Berlin A.M."/>
            <person name="Chapman S.B."/>
            <person name="Gainer-Dewar J."/>
            <person name="Goldberg J."/>
            <person name="Griggs A."/>
            <person name="Gujja S."/>
            <person name="Hansen M."/>
            <person name="Howarth C."/>
            <person name="Imamovic A."/>
            <person name="Ireland A."/>
            <person name="Larimer J."/>
            <person name="McCowan C."/>
            <person name="Murphy C."/>
            <person name="Pearson M."/>
            <person name="Poon T.W."/>
            <person name="Priest M."/>
            <person name="Roberts A."/>
            <person name="Saif S."/>
            <person name="Shea T."/>
            <person name="Sisk P."/>
            <person name="Sykes S."/>
            <person name="Wortman J."/>
            <person name="Nusbaum C."/>
            <person name="Birren B."/>
        </authorList>
    </citation>
    <scope>NUCLEOTIDE SEQUENCE [LARGE SCALE GENOMIC DNA]</scope>
    <source>
        <strain evidence="4">maculatus3</strain>
    </source>
</reference>
<dbReference type="AlphaFoldDB" id="A0A182S7F7"/>
<dbReference type="SUPFAM" id="SSF48726">
    <property type="entry name" value="Immunoglobulin"/>
    <property type="match status" value="2"/>
</dbReference>
<protein>
    <recommendedName>
        <fullName evidence="2">Ig-like domain-containing protein</fullName>
    </recommendedName>
</protein>
<name>A0A182S7F7_9DIPT</name>
<dbReference type="InterPro" id="IPR007110">
    <property type="entry name" value="Ig-like_dom"/>
</dbReference>
<keyword evidence="4" id="KW-1185">Reference proteome</keyword>
<sequence>MLWPTIQRSDLNAIFTCQTMNTKLVEPKETSYVLDMHLKPLTIKVINPPNTLVADKRYEIVCQSTGSRPNAIITWYKGKRQMRRTKDEILDHNTTTSTLSFAPTTEDDGKTLTCRAENPNVNGLFLETDWKMNVVYPPMVTIQLGPTLVVDDIKEGDDVYFECHVRANPDWKKLQWFHNVSSG</sequence>
<dbReference type="Pfam" id="PF08205">
    <property type="entry name" value="C2-set_2"/>
    <property type="match status" value="1"/>
</dbReference>
<reference evidence="3" key="2">
    <citation type="submission" date="2020-05" db="UniProtKB">
        <authorList>
            <consortium name="EnsemblMetazoa"/>
        </authorList>
    </citation>
    <scope>IDENTIFICATION</scope>
    <source>
        <strain evidence="3">maculatus3</strain>
    </source>
</reference>
<evidence type="ECO:0000256" key="1">
    <source>
        <dbReference type="ARBA" id="ARBA00023157"/>
    </source>
</evidence>
<dbReference type="PANTHER" id="PTHR23278:SF31">
    <property type="entry name" value="SIDESTEP II, ISOFORM A"/>
    <property type="match status" value="1"/>
</dbReference>
<feature type="domain" description="Ig-like" evidence="2">
    <location>
        <begin position="40"/>
        <end position="118"/>
    </location>
</feature>